<protein>
    <submittedName>
        <fullName evidence="1">Uncharacterized protein</fullName>
    </submittedName>
</protein>
<feature type="non-terminal residue" evidence="1">
    <location>
        <position position="42"/>
    </location>
</feature>
<gene>
    <name evidence="1" type="ORF">METZ01_LOCUS355493</name>
</gene>
<organism evidence="1">
    <name type="scientific">marine metagenome</name>
    <dbReference type="NCBI Taxonomy" id="408172"/>
    <lineage>
        <taxon>unclassified sequences</taxon>
        <taxon>metagenomes</taxon>
        <taxon>ecological metagenomes</taxon>
    </lineage>
</organism>
<dbReference type="AlphaFoldDB" id="A0A382RY66"/>
<sequence length="42" mass="4971">AQIKSFFIFSRRSDKDLQHLHSRYPRKGPLPPCQNETILFVV</sequence>
<feature type="non-terminal residue" evidence="1">
    <location>
        <position position="1"/>
    </location>
</feature>
<accession>A0A382RY66</accession>
<proteinExistence type="predicted"/>
<dbReference type="EMBL" id="UINC01125066">
    <property type="protein sequence ID" value="SVD02639.1"/>
    <property type="molecule type" value="Genomic_DNA"/>
</dbReference>
<evidence type="ECO:0000313" key="1">
    <source>
        <dbReference type="EMBL" id="SVD02639.1"/>
    </source>
</evidence>
<name>A0A382RY66_9ZZZZ</name>
<reference evidence="1" key="1">
    <citation type="submission" date="2018-05" db="EMBL/GenBank/DDBJ databases">
        <authorList>
            <person name="Lanie J.A."/>
            <person name="Ng W.-L."/>
            <person name="Kazmierczak K.M."/>
            <person name="Andrzejewski T.M."/>
            <person name="Davidsen T.M."/>
            <person name="Wayne K.J."/>
            <person name="Tettelin H."/>
            <person name="Glass J.I."/>
            <person name="Rusch D."/>
            <person name="Podicherti R."/>
            <person name="Tsui H.-C.T."/>
            <person name="Winkler M.E."/>
        </authorList>
    </citation>
    <scope>NUCLEOTIDE SEQUENCE</scope>
</reference>